<evidence type="ECO:0000313" key="1">
    <source>
        <dbReference type="EMBL" id="CAB4217248.1"/>
    </source>
</evidence>
<gene>
    <name evidence="1" type="ORF">UFOVP1590_35</name>
</gene>
<sequence>MAQNFSFDSFNAVTKDIPPLLALYCIRNLVKSIQLSMITYNNDNLSDIMKISVDVNKLLESEKEKSDARKAAKAKTE</sequence>
<reference evidence="1" key="1">
    <citation type="submission" date="2020-05" db="EMBL/GenBank/DDBJ databases">
        <authorList>
            <person name="Chiriac C."/>
            <person name="Salcher M."/>
            <person name="Ghai R."/>
            <person name="Kavagutti S V."/>
        </authorList>
    </citation>
    <scope>NUCLEOTIDE SEQUENCE</scope>
</reference>
<dbReference type="EMBL" id="LR797443">
    <property type="protein sequence ID" value="CAB4217248.1"/>
    <property type="molecule type" value="Genomic_DNA"/>
</dbReference>
<name>A0A6J5SP72_9CAUD</name>
<protein>
    <submittedName>
        <fullName evidence="1">Uncharacterized protein</fullName>
    </submittedName>
</protein>
<accession>A0A6J5SP72</accession>
<proteinExistence type="predicted"/>
<organism evidence="1">
    <name type="scientific">uncultured Caudovirales phage</name>
    <dbReference type="NCBI Taxonomy" id="2100421"/>
    <lineage>
        <taxon>Viruses</taxon>
        <taxon>Duplodnaviria</taxon>
        <taxon>Heunggongvirae</taxon>
        <taxon>Uroviricota</taxon>
        <taxon>Caudoviricetes</taxon>
        <taxon>Peduoviridae</taxon>
        <taxon>Maltschvirus</taxon>
        <taxon>Maltschvirus maltsch</taxon>
    </lineage>
</organism>